<name>A0A5B8LTS1_9HYPH</name>
<evidence type="ECO:0000313" key="1">
    <source>
        <dbReference type="EMBL" id="QDZ11613.1"/>
    </source>
</evidence>
<sequence length="148" mass="16402">MTKLETKIRALFDAYAKRSDDALQDPPLEDVNGIVNAFAPFFVESSPRGVIGGANDNSFREMIPKGFARYRAVGGKHMTIKGLKVIELDHCHAVADIDWDFAYTNKAGQSGHVTFTNFYFVTIADGTPRIFGYVTPDEQQAMQDHGLV</sequence>
<organism evidence="1 2">
    <name type="scientific">Devosia ginsengisoli</name>
    <dbReference type="NCBI Taxonomy" id="400770"/>
    <lineage>
        <taxon>Bacteria</taxon>
        <taxon>Pseudomonadati</taxon>
        <taxon>Pseudomonadota</taxon>
        <taxon>Alphaproteobacteria</taxon>
        <taxon>Hyphomicrobiales</taxon>
        <taxon>Devosiaceae</taxon>
        <taxon>Devosia</taxon>
    </lineage>
</organism>
<dbReference type="EMBL" id="CP042304">
    <property type="protein sequence ID" value="QDZ11613.1"/>
    <property type="molecule type" value="Genomic_DNA"/>
</dbReference>
<evidence type="ECO:0000313" key="2">
    <source>
        <dbReference type="Proteomes" id="UP000315364"/>
    </source>
</evidence>
<dbReference type="Proteomes" id="UP000315364">
    <property type="component" value="Chromosome"/>
</dbReference>
<dbReference type="RefSeq" id="WP_146290431.1">
    <property type="nucleotide sequence ID" value="NZ_CP042304.1"/>
</dbReference>
<proteinExistence type="predicted"/>
<dbReference type="OrthoDB" id="667202at2"/>
<reference evidence="1 2" key="1">
    <citation type="submission" date="2019-07" db="EMBL/GenBank/DDBJ databases">
        <title>Full genome sequence of Devosia sp. Gsoil 520.</title>
        <authorList>
            <person name="Im W.-T."/>
        </authorList>
    </citation>
    <scope>NUCLEOTIDE SEQUENCE [LARGE SCALE GENOMIC DNA]</scope>
    <source>
        <strain evidence="1 2">Gsoil 520</strain>
    </source>
</reference>
<accession>A0A5B8LTS1</accession>
<dbReference type="AlphaFoldDB" id="A0A5B8LTS1"/>
<keyword evidence="2" id="KW-1185">Reference proteome</keyword>
<dbReference type="KEGG" id="dea:FPZ08_13110"/>
<protein>
    <recommendedName>
        <fullName evidence="3">Nuclear transport factor 2 family protein</fullName>
    </recommendedName>
</protein>
<evidence type="ECO:0008006" key="3">
    <source>
        <dbReference type="Google" id="ProtNLM"/>
    </source>
</evidence>
<gene>
    <name evidence="1" type="ORF">FPZ08_13110</name>
</gene>